<sequence length="211" mass="23408">MMPSALSPAHSQSPSLRARLGAGARQVWRSLRPTLLVLLPILLAAAAAALALAAWRDTRTNAAIAELEAGHDIAVSAHAPDALLVARVKFLAFRDRLNEAEPLLETLDNRRSGDAAARARYIVANARIREAFRLIERSELDKAGPQVTLARQDYRRALQARPDFWDAKFNFDVASRLIRDFPEFDRKFGDELKAEPKQIWTDIPGQPRGGP</sequence>
<dbReference type="Proteomes" id="UP001055039">
    <property type="component" value="Unassembled WGS sequence"/>
</dbReference>
<accession>A0ABQ4ULM9</accession>
<dbReference type="EMBL" id="BPRC01000046">
    <property type="protein sequence ID" value="GJE68169.1"/>
    <property type="molecule type" value="Genomic_DNA"/>
</dbReference>
<gene>
    <name evidence="1" type="ORF">LNAOJCKE_5405</name>
</gene>
<reference evidence="1" key="2">
    <citation type="submission" date="2021-08" db="EMBL/GenBank/DDBJ databases">
        <authorList>
            <person name="Tani A."/>
            <person name="Ola A."/>
            <person name="Ogura Y."/>
            <person name="Katsura K."/>
            <person name="Hayashi T."/>
        </authorList>
    </citation>
    <scope>NUCLEOTIDE SEQUENCE</scope>
    <source>
        <strain evidence="1">NBRC 15686</strain>
    </source>
</reference>
<proteinExistence type="predicted"/>
<comment type="caution">
    <text evidence="1">The sequence shown here is derived from an EMBL/GenBank/DDBJ whole genome shotgun (WGS) entry which is preliminary data.</text>
</comment>
<evidence type="ECO:0000313" key="1">
    <source>
        <dbReference type="EMBL" id="GJE68169.1"/>
    </source>
</evidence>
<reference evidence="1" key="1">
    <citation type="journal article" date="2021" name="Front. Microbiol.">
        <title>Comprehensive Comparative Genomics and Phenotyping of Methylobacterium Species.</title>
        <authorList>
            <person name="Alessa O."/>
            <person name="Ogura Y."/>
            <person name="Fujitani Y."/>
            <person name="Takami H."/>
            <person name="Hayashi T."/>
            <person name="Sahin N."/>
            <person name="Tani A."/>
        </authorList>
    </citation>
    <scope>NUCLEOTIDE SEQUENCE</scope>
    <source>
        <strain evidence="1">NBRC 15686</strain>
    </source>
</reference>
<protein>
    <recommendedName>
        <fullName evidence="3">MxaK protein</fullName>
    </recommendedName>
</protein>
<evidence type="ECO:0008006" key="3">
    <source>
        <dbReference type="Google" id="ProtNLM"/>
    </source>
</evidence>
<name>A0ABQ4ULM9_9HYPH</name>
<organism evidence="1 2">
    <name type="scientific">Methylorubrum aminovorans</name>
    <dbReference type="NCBI Taxonomy" id="269069"/>
    <lineage>
        <taxon>Bacteria</taxon>
        <taxon>Pseudomonadati</taxon>
        <taxon>Pseudomonadota</taxon>
        <taxon>Alphaproteobacteria</taxon>
        <taxon>Hyphomicrobiales</taxon>
        <taxon>Methylobacteriaceae</taxon>
        <taxon>Methylorubrum</taxon>
    </lineage>
</organism>
<evidence type="ECO:0000313" key="2">
    <source>
        <dbReference type="Proteomes" id="UP001055039"/>
    </source>
</evidence>
<keyword evidence="2" id="KW-1185">Reference proteome</keyword>